<protein>
    <submittedName>
        <fullName evidence="1 3">Uncharacterized protein</fullName>
    </submittedName>
</protein>
<dbReference type="WBParaSite" id="HPBE_0001503001-mRNA-1">
    <property type="protein sequence ID" value="HPBE_0001503001-mRNA-1"/>
    <property type="gene ID" value="HPBE_0001503001"/>
</dbReference>
<dbReference type="EMBL" id="UZAH01028660">
    <property type="protein sequence ID" value="VDP01566.1"/>
    <property type="molecule type" value="Genomic_DNA"/>
</dbReference>
<reference evidence="3" key="2">
    <citation type="submission" date="2019-09" db="UniProtKB">
        <authorList>
            <consortium name="WormBaseParasite"/>
        </authorList>
    </citation>
    <scope>IDENTIFICATION</scope>
</reference>
<gene>
    <name evidence="1" type="ORF">HPBE_LOCUS15031</name>
</gene>
<proteinExistence type="predicted"/>
<reference evidence="1 2" key="1">
    <citation type="submission" date="2018-11" db="EMBL/GenBank/DDBJ databases">
        <authorList>
            <consortium name="Pathogen Informatics"/>
        </authorList>
    </citation>
    <scope>NUCLEOTIDE SEQUENCE [LARGE SCALE GENOMIC DNA]</scope>
</reference>
<name>A0A183G1G4_HELPZ</name>
<accession>A0A3P8E2H8</accession>
<dbReference type="OrthoDB" id="418748at2759"/>
<sequence>MKEKDAAVVACIRLPTVTTVEEKQKCATDSSCRFRTGPRRRKIEKLIWLWTDDVKEKARRRKEYTTLSLATSHPTIGVYIKKRRGRLRTLVAVAKASHYEEVNEKLETRDGERQLYRLAKARRRQSEDIQKLQKDYGTMA</sequence>
<accession>A0A183G1G4</accession>
<evidence type="ECO:0000313" key="2">
    <source>
        <dbReference type="Proteomes" id="UP000050761"/>
    </source>
</evidence>
<evidence type="ECO:0000313" key="3">
    <source>
        <dbReference type="WBParaSite" id="HPBE_0001503001-mRNA-1"/>
    </source>
</evidence>
<dbReference type="AlphaFoldDB" id="A0A183G1G4"/>
<organism evidence="2 3">
    <name type="scientific">Heligmosomoides polygyrus</name>
    <name type="common">Parasitic roundworm</name>
    <dbReference type="NCBI Taxonomy" id="6339"/>
    <lineage>
        <taxon>Eukaryota</taxon>
        <taxon>Metazoa</taxon>
        <taxon>Ecdysozoa</taxon>
        <taxon>Nematoda</taxon>
        <taxon>Chromadorea</taxon>
        <taxon>Rhabditida</taxon>
        <taxon>Rhabditina</taxon>
        <taxon>Rhabditomorpha</taxon>
        <taxon>Strongyloidea</taxon>
        <taxon>Heligmosomidae</taxon>
        <taxon>Heligmosomoides</taxon>
    </lineage>
</organism>
<dbReference type="Proteomes" id="UP000050761">
    <property type="component" value="Unassembled WGS sequence"/>
</dbReference>
<keyword evidence="2" id="KW-1185">Reference proteome</keyword>
<evidence type="ECO:0000313" key="1">
    <source>
        <dbReference type="EMBL" id="VDP01566.1"/>
    </source>
</evidence>